<dbReference type="RefSeq" id="WP_143895117.1">
    <property type="nucleotide sequence ID" value="NZ_CP041666.1"/>
</dbReference>
<dbReference type="Pfam" id="PF03180">
    <property type="entry name" value="Lipoprotein_9"/>
    <property type="match status" value="1"/>
</dbReference>
<dbReference type="Proteomes" id="UP000315215">
    <property type="component" value="Chromosome"/>
</dbReference>
<evidence type="ECO:0000256" key="5">
    <source>
        <dbReference type="ARBA" id="ARBA00023288"/>
    </source>
</evidence>
<feature type="signal peptide" evidence="8">
    <location>
        <begin position="1"/>
        <end position="18"/>
    </location>
</feature>
<organism evidence="9 10">
    <name type="scientific">Radiobacillus deserti</name>
    <dbReference type="NCBI Taxonomy" id="2594883"/>
    <lineage>
        <taxon>Bacteria</taxon>
        <taxon>Bacillati</taxon>
        <taxon>Bacillota</taxon>
        <taxon>Bacilli</taxon>
        <taxon>Bacillales</taxon>
        <taxon>Bacillaceae</taxon>
        <taxon>Radiobacillus</taxon>
    </lineage>
</organism>
<evidence type="ECO:0000256" key="7">
    <source>
        <dbReference type="PIRSR" id="PIRSR002854-1"/>
    </source>
</evidence>
<feature type="chain" id="PRO_5039524034" description="Lipoprotein" evidence="8">
    <location>
        <begin position="19"/>
        <end position="285"/>
    </location>
</feature>
<evidence type="ECO:0000256" key="4">
    <source>
        <dbReference type="ARBA" id="ARBA00023139"/>
    </source>
</evidence>
<dbReference type="SUPFAM" id="SSF53850">
    <property type="entry name" value="Periplasmic binding protein-like II"/>
    <property type="match status" value="1"/>
</dbReference>
<dbReference type="PANTHER" id="PTHR30429:SF0">
    <property type="entry name" value="METHIONINE-BINDING LIPOPROTEIN METQ"/>
    <property type="match status" value="1"/>
</dbReference>
<dbReference type="OrthoDB" id="9812878at2"/>
<comment type="similarity">
    <text evidence="6">Belongs to the nlpA lipoprotein family.</text>
</comment>
<keyword evidence="3" id="KW-0472">Membrane</keyword>
<name>A0A516KI22_9BACI</name>
<keyword evidence="4" id="KW-0564">Palmitate</keyword>
<evidence type="ECO:0000256" key="6">
    <source>
        <dbReference type="PIRNR" id="PIRNR002854"/>
    </source>
</evidence>
<dbReference type="InterPro" id="IPR004872">
    <property type="entry name" value="Lipoprotein_NlpA"/>
</dbReference>
<dbReference type="GO" id="GO:0016020">
    <property type="term" value="C:membrane"/>
    <property type="evidence" value="ECO:0007669"/>
    <property type="project" value="UniProtKB-SubCell"/>
</dbReference>
<dbReference type="PIRSF" id="PIRSF002854">
    <property type="entry name" value="MetQ"/>
    <property type="match status" value="1"/>
</dbReference>
<comment type="subcellular location">
    <subcellularLocation>
        <location evidence="1">Membrane</location>
        <topology evidence="1">Lipid-anchor</topology>
    </subcellularLocation>
</comment>
<protein>
    <recommendedName>
        <fullName evidence="6">Lipoprotein</fullName>
    </recommendedName>
</protein>
<evidence type="ECO:0000256" key="8">
    <source>
        <dbReference type="SAM" id="SignalP"/>
    </source>
</evidence>
<dbReference type="AlphaFoldDB" id="A0A516KI22"/>
<keyword evidence="10" id="KW-1185">Reference proteome</keyword>
<dbReference type="PROSITE" id="PS51257">
    <property type="entry name" value="PROKAR_LIPOPROTEIN"/>
    <property type="match status" value="1"/>
</dbReference>
<proteinExistence type="inferred from homology"/>
<evidence type="ECO:0000256" key="3">
    <source>
        <dbReference type="ARBA" id="ARBA00023136"/>
    </source>
</evidence>
<dbReference type="PANTHER" id="PTHR30429">
    <property type="entry name" value="D-METHIONINE-BINDING LIPOPROTEIN METQ"/>
    <property type="match status" value="1"/>
</dbReference>
<feature type="lipid moiety-binding region" description="S-diacylglycerol cysteine" evidence="7">
    <location>
        <position position="20"/>
    </location>
</feature>
<evidence type="ECO:0000256" key="2">
    <source>
        <dbReference type="ARBA" id="ARBA00022729"/>
    </source>
</evidence>
<gene>
    <name evidence="9" type="ORF">FN924_12885</name>
</gene>
<evidence type="ECO:0000313" key="10">
    <source>
        <dbReference type="Proteomes" id="UP000315215"/>
    </source>
</evidence>
<reference evidence="9 10" key="1">
    <citation type="submission" date="2019-07" db="EMBL/GenBank/DDBJ databases">
        <authorList>
            <person name="Li J."/>
        </authorList>
    </citation>
    <scope>NUCLEOTIDE SEQUENCE [LARGE SCALE GENOMIC DNA]</scope>
    <source>
        <strain evidence="9 10">TKL69</strain>
    </source>
</reference>
<evidence type="ECO:0000256" key="1">
    <source>
        <dbReference type="ARBA" id="ARBA00004635"/>
    </source>
</evidence>
<evidence type="ECO:0000313" key="9">
    <source>
        <dbReference type="EMBL" id="QDP41006.1"/>
    </source>
</evidence>
<accession>A0A516KI22</accession>
<keyword evidence="2 8" id="KW-0732">Signal</keyword>
<dbReference type="KEGG" id="aqt:FN924_12885"/>
<dbReference type="Gene3D" id="3.40.190.10">
    <property type="entry name" value="Periplasmic binding protein-like II"/>
    <property type="match status" value="2"/>
</dbReference>
<keyword evidence="5 6" id="KW-0449">Lipoprotein</keyword>
<sequence>MKKYLLLLATAFLVALLAACGNDEGSENNASSDEGSEESKEIVIGASSVPHAEILEKAKPLLEEKGITLKIEEYQDYILPNKDLDNGTLDANYFQHPPYLKAQEEEFGYDFVNLGGVHVEPMAIYSKNIKSVDDIKEGTEVIISRSEPDHGRILSLFEAAGLITLKEGVDKASATLDDIAENPKNLKFLPDANAELLPQMYEKEEDALVAINGNYAIEAGLSPVDDSVFHEGEDTPFPNVIVARAEDKDSEALKTLVEVLQSEEIQTFIEDEYQGEIVPAPTPGE</sequence>
<dbReference type="EMBL" id="CP041666">
    <property type="protein sequence ID" value="QDP41006.1"/>
    <property type="molecule type" value="Genomic_DNA"/>
</dbReference>